<organism evidence="4">
    <name type="scientific">Anisakis simplex</name>
    <name type="common">Herring worm</name>
    <dbReference type="NCBI Taxonomy" id="6269"/>
    <lineage>
        <taxon>Eukaryota</taxon>
        <taxon>Metazoa</taxon>
        <taxon>Ecdysozoa</taxon>
        <taxon>Nematoda</taxon>
        <taxon>Chromadorea</taxon>
        <taxon>Rhabditida</taxon>
        <taxon>Spirurina</taxon>
        <taxon>Ascaridomorpha</taxon>
        <taxon>Ascaridoidea</taxon>
        <taxon>Anisakidae</taxon>
        <taxon>Anisakis</taxon>
        <taxon>Anisakis simplex complex</taxon>
    </lineage>
</organism>
<reference evidence="2 3" key="2">
    <citation type="submission" date="2018-11" db="EMBL/GenBank/DDBJ databases">
        <authorList>
            <consortium name="Pathogen Informatics"/>
        </authorList>
    </citation>
    <scope>NUCLEOTIDE SEQUENCE [LARGE SCALE GENOMIC DNA]</scope>
</reference>
<evidence type="ECO:0000256" key="1">
    <source>
        <dbReference type="SAM" id="Phobius"/>
    </source>
</evidence>
<accession>A0A0M3KES1</accession>
<evidence type="ECO:0000313" key="2">
    <source>
        <dbReference type="EMBL" id="VDK66525.1"/>
    </source>
</evidence>
<name>A0A0M3KES1_ANISI</name>
<proteinExistence type="predicted"/>
<dbReference type="AlphaFoldDB" id="A0A0M3KES1"/>
<keyword evidence="3" id="KW-1185">Reference proteome</keyword>
<evidence type="ECO:0000313" key="3">
    <source>
        <dbReference type="Proteomes" id="UP000267096"/>
    </source>
</evidence>
<sequence length="75" mass="8948">MDEGGQSSDANVRPKFVPNTKRTFWSSRFWYNLVYYKRKFRYRTSTTVVSAIALYIIGLVLEIIWKFRGALKRFC</sequence>
<keyword evidence="1" id="KW-0812">Transmembrane</keyword>
<dbReference type="Proteomes" id="UP000267096">
    <property type="component" value="Unassembled WGS sequence"/>
</dbReference>
<reference evidence="4" key="1">
    <citation type="submission" date="2017-02" db="UniProtKB">
        <authorList>
            <consortium name="WormBaseParasite"/>
        </authorList>
    </citation>
    <scope>IDENTIFICATION</scope>
</reference>
<keyword evidence="1" id="KW-0472">Membrane</keyword>
<evidence type="ECO:0000313" key="4">
    <source>
        <dbReference type="WBParaSite" id="ASIM_0001947901-mRNA-1"/>
    </source>
</evidence>
<gene>
    <name evidence="2" type="ORF">ASIM_LOCUS18869</name>
</gene>
<dbReference type="EMBL" id="UYRR01036220">
    <property type="protein sequence ID" value="VDK66525.1"/>
    <property type="molecule type" value="Genomic_DNA"/>
</dbReference>
<feature type="transmembrane region" description="Helical" evidence="1">
    <location>
        <begin position="47"/>
        <end position="65"/>
    </location>
</feature>
<dbReference type="WBParaSite" id="ASIM_0001947901-mRNA-1">
    <property type="protein sequence ID" value="ASIM_0001947901-mRNA-1"/>
    <property type="gene ID" value="ASIM_0001947901"/>
</dbReference>
<keyword evidence="1" id="KW-1133">Transmembrane helix</keyword>
<protein>
    <submittedName>
        <fullName evidence="4">Bestrophin homolog</fullName>
    </submittedName>
</protein>